<dbReference type="GO" id="GO:0006865">
    <property type="term" value="P:amino acid transport"/>
    <property type="evidence" value="ECO:0007669"/>
    <property type="project" value="UniProtKB-KW"/>
</dbReference>
<dbReference type="CDD" id="cd19989">
    <property type="entry name" value="PBP1_SBP-like"/>
    <property type="match status" value="1"/>
</dbReference>
<proteinExistence type="inferred from homology"/>
<evidence type="ECO:0000259" key="5">
    <source>
        <dbReference type="Pfam" id="PF13458"/>
    </source>
</evidence>
<organism evidence="6 7">
    <name type="scientific">Zavarzinia compransoris</name>
    <dbReference type="NCBI Taxonomy" id="1264899"/>
    <lineage>
        <taxon>Bacteria</taxon>
        <taxon>Pseudomonadati</taxon>
        <taxon>Pseudomonadota</taxon>
        <taxon>Alphaproteobacteria</taxon>
        <taxon>Rhodospirillales</taxon>
        <taxon>Zavarziniaceae</taxon>
        <taxon>Zavarzinia</taxon>
    </lineage>
</organism>
<dbReference type="InterPro" id="IPR028082">
    <property type="entry name" value="Peripla_BP_I"/>
</dbReference>
<dbReference type="PROSITE" id="PS51318">
    <property type="entry name" value="TAT"/>
    <property type="match status" value="1"/>
</dbReference>
<sequence>MTQATGGNIMHLNRRTLLAGSAGAALLAAAGPRFARAADPLRIGIPTALTGPYGDLGEQARRAVTIAVDEANAAGGIDGRPVEVRFLDTQAKAEMARQQAEKLALSGFNIMAASIASGEVLAIAPMLERWDALYVATISKADDITGKSCNRRLFRVNHPDSADANVVTPWLATREEKDWAIMGSDTAWGRNSGASFAKAAAANGRTVVAEGYASLGNNDFAPYIQKIAESGAKGLWVALAGRDAVNFATQAKQFGLFDKVFTAGVSFATDNTVKTLGEVAKGVWGVINYSSTLDTPANRDFVARWAAKYPGTAPTNFEGETYVGMQVIFQAVKTAGSVKPADVAAAMEGATFDTLFGQQLMRKEDHQLVVPNYFGVVKEHEGVLKPVITMTVPADQAMPAPNAECKLST</sequence>
<accession>A0A317E336</accession>
<gene>
    <name evidence="6" type="ORF">DKG75_13525</name>
</gene>
<dbReference type="Proteomes" id="UP000246077">
    <property type="component" value="Unassembled WGS sequence"/>
</dbReference>
<evidence type="ECO:0000256" key="2">
    <source>
        <dbReference type="ARBA" id="ARBA00022729"/>
    </source>
</evidence>
<dbReference type="Pfam" id="PF13458">
    <property type="entry name" value="Peripla_BP_6"/>
    <property type="match status" value="1"/>
</dbReference>
<dbReference type="SUPFAM" id="SSF53822">
    <property type="entry name" value="Periplasmic binding protein-like I"/>
    <property type="match status" value="1"/>
</dbReference>
<dbReference type="EMBL" id="QGLF01000003">
    <property type="protein sequence ID" value="PWR21002.1"/>
    <property type="molecule type" value="Genomic_DNA"/>
</dbReference>
<keyword evidence="3" id="KW-0813">Transport</keyword>
<evidence type="ECO:0000256" key="4">
    <source>
        <dbReference type="SAM" id="SignalP"/>
    </source>
</evidence>
<dbReference type="PANTHER" id="PTHR30483">
    <property type="entry name" value="LEUCINE-SPECIFIC-BINDING PROTEIN"/>
    <property type="match status" value="1"/>
</dbReference>
<name>A0A317E336_9PROT</name>
<keyword evidence="7" id="KW-1185">Reference proteome</keyword>
<evidence type="ECO:0000313" key="6">
    <source>
        <dbReference type="EMBL" id="PWR21002.1"/>
    </source>
</evidence>
<feature type="domain" description="Leucine-binding protein" evidence="5">
    <location>
        <begin position="40"/>
        <end position="378"/>
    </location>
</feature>
<evidence type="ECO:0000313" key="7">
    <source>
        <dbReference type="Proteomes" id="UP000246077"/>
    </source>
</evidence>
<keyword evidence="3" id="KW-0029">Amino-acid transport</keyword>
<dbReference type="InterPro" id="IPR006311">
    <property type="entry name" value="TAT_signal"/>
</dbReference>
<dbReference type="Gene3D" id="3.40.50.2300">
    <property type="match status" value="2"/>
</dbReference>
<comment type="caution">
    <text evidence="6">The sequence shown here is derived from an EMBL/GenBank/DDBJ whole genome shotgun (WGS) entry which is preliminary data.</text>
</comment>
<feature type="chain" id="PRO_5016299652" evidence="4">
    <location>
        <begin position="38"/>
        <end position="409"/>
    </location>
</feature>
<dbReference type="InterPro" id="IPR028081">
    <property type="entry name" value="Leu-bd"/>
</dbReference>
<dbReference type="AlphaFoldDB" id="A0A317E336"/>
<dbReference type="InterPro" id="IPR051010">
    <property type="entry name" value="BCAA_transport"/>
</dbReference>
<protein>
    <submittedName>
        <fullName evidence="6">Branched-chain amino acid ABC transporter substrate-binding protein</fullName>
    </submittedName>
</protein>
<comment type="similarity">
    <text evidence="1">Belongs to the leucine-binding protein family.</text>
</comment>
<evidence type="ECO:0000256" key="1">
    <source>
        <dbReference type="ARBA" id="ARBA00010062"/>
    </source>
</evidence>
<feature type="signal peptide" evidence="4">
    <location>
        <begin position="1"/>
        <end position="37"/>
    </location>
</feature>
<keyword evidence="2 4" id="KW-0732">Signal</keyword>
<reference evidence="7" key="1">
    <citation type="submission" date="2018-05" db="EMBL/GenBank/DDBJ databases">
        <title>Zavarzinia sp. HR-AS.</title>
        <authorList>
            <person name="Lee Y."/>
            <person name="Jeon C.O."/>
        </authorList>
    </citation>
    <scope>NUCLEOTIDE SEQUENCE [LARGE SCALE GENOMIC DNA]</scope>
    <source>
        <strain evidence="7">DSM 1231</strain>
    </source>
</reference>
<evidence type="ECO:0000256" key="3">
    <source>
        <dbReference type="ARBA" id="ARBA00022970"/>
    </source>
</evidence>
<dbReference type="OrthoDB" id="6083760at2"/>